<comment type="subcellular location">
    <subcellularLocation>
        <location evidence="1 5">Cytoplasm</location>
    </subcellularLocation>
</comment>
<comment type="caution">
    <text evidence="7">The sequence shown here is derived from an EMBL/GenBank/DDBJ whole genome shotgun (WGS) entry which is preliminary data.</text>
</comment>
<organism evidence="7 8">
    <name type="scientific">Edaphobacter acidisoli</name>
    <dbReference type="NCBI Taxonomy" id="2040573"/>
    <lineage>
        <taxon>Bacteria</taxon>
        <taxon>Pseudomonadati</taxon>
        <taxon>Acidobacteriota</taxon>
        <taxon>Terriglobia</taxon>
        <taxon>Terriglobales</taxon>
        <taxon>Acidobacteriaceae</taxon>
        <taxon>Edaphobacter</taxon>
    </lineage>
</organism>
<dbReference type="Pfam" id="PF02631">
    <property type="entry name" value="RecX_HTH2"/>
    <property type="match status" value="1"/>
</dbReference>
<reference evidence="7" key="2">
    <citation type="submission" date="2020-09" db="EMBL/GenBank/DDBJ databases">
        <authorList>
            <person name="Sun Q."/>
            <person name="Zhou Y."/>
        </authorList>
    </citation>
    <scope>NUCLEOTIDE SEQUENCE</scope>
    <source>
        <strain evidence="7">CGMCC 1.15447</strain>
    </source>
</reference>
<protein>
    <recommendedName>
        <fullName evidence="3 5">Regulatory protein RecX</fullName>
    </recommendedName>
</protein>
<evidence type="ECO:0000256" key="2">
    <source>
        <dbReference type="ARBA" id="ARBA00009695"/>
    </source>
</evidence>
<dbReference type="Proteomes" id="UP000648801">
    <property type="component" value="Unassembled WGS sequence"/>
</dbReference>
<comment type="function">
    <text evidence="5">Modulates RecA activity.</text>
</comment>
<accession>A0A916RSD1</accession>
<dbReference type="RefSeq" id="WP_188759188.1">
    <property type="nucleotide sequence ID" value="NZ_BMJB01000001.1"/>
</dbReference>
<dbReference type="EMBL" id="BMJB01000001">
    <property type="protein sequence ID" value="GGA68830.1"/>
    <property type="molecule type" value="Genomic_DNA"/>
</dbReference>
<dbReference type="GO" id="GO:0006282">
    <property type="term" value="P:regulation of DNA repair"/>
    <property type="evidence" value="ECO:0007669"/>
    <property type="project" value="UniProtKB-UniRule"/>
</dbReference>
<dbReference type="InterPro" id="IPR053924">
    <property type="entry name" value="RecX_HTH_2nd"/>
</dbReference>
<feature type="domain" description="RecX second three-helical" evidence="6">
    <location>
        <begin position="67"/>
        <end position="106"/>
    </location>
</feature>
<dbReference type="AlphaFoldDB" id="A0A916RSD1"/>
<keyword evidence="4 5" id="KW-0963">Cytoplasm</keyword>
<evidence type="ECO:0000256" key="4">
    <source>
        <dbReference type="ARBA" id="ARBA00022490"/>
    </source>
</evidence>
<dbReference type="HAMAP" id="MF_01114">
    <property type="entry name" value="RecX"/>
    <property type="match status" value="1"/>
</dbReference>
<proteinExistence type="inferred from homology"/>
<dbReference type="GO" id="GO:0005737">
    <property type="term" value="C:cytoplasm"/>
    <property type="evidence" value="ECO:0007669"/>
    <property type="project" value="UniProtKB-SubCell"/>
</dbReference>
<gene>
    <name evidence="5 7" type="primary">recX</name>
    <name evidence="7" type="ORF">GCM10011507_20370</name>
</gene>
<dbReference type="Gene3D" id="1.10.10.10">
    <property type="entry name" value="Winged helix-like DNA-binding domain superfamily/Winged helix DNA-binding domain"/>
    <property type="match status" value="2"/>
</dbReference>
<evidence type="ECO:0000259" key="6">
    <source>
        <dbReference type="Pfam" id="PF02631"/>
    </source>
</evidence>
<evidence type="ECO:0000313" key="7">
    <source>
        <dbReference type="EMBL" id="GGA68830.1"/>
    </source>
</evidence>
<evidence type="ECO:0000256" key="5">
    <source>
        <dbReference type="HAMAP-Rule" id="MF_01114"/>
    </source>
</evidence>
<keyword evidence="8" id="KW-1185">Reference proteome</keyword>
<reference evidence="7" key="1">
    <citation type="journal article" date="2014" name="Int. J. Syst. Evol. Microbiol.">
        <title>Complete genome sequence of Corynebacterium casei LMG S-19264T (=DSM 44701T), isolated from a smear-ripened cheese.</title>
        <authorList>
            <consortium name="US DOE Joint Genome Institute (JGI-PGF)"/>
            <person name="Walter F."/>
            <person name="Albersmeier A."/>
            <person name="Kalinowski J."/>
            <person name="Ruckert C."/>
        </authorList>
    </citation>
    <scope>NUCLEOTIDE SEQUENCE</scope>
    <source>
        <strain evidence="7">CGMCC 1.15447</strain>
    </source>
</reference>
<name>A0A916RSD1_9BACT</name>
<evidence type="ECO:0000256" key="3">
    <source>
        <dbReference type="ARBA" id="ARBA00018111"/>
    </source>
</evidence>
<comment type="similarity">
    <text evidence="2 5">Belongs to the RecX family.</text>
</comment>
<dbReference type="PANTHER" id="PTHR33602">
    <property type="entry name" value="REGULATORY PROTEIN RECX FAMILY PROTEIN"/>
    <property type="match status" value="1"/>
</dbReference>
<dbReference type="InterPro" id="IPR036388">
    <property type="entry name" value="WH-like_DNA-bd_sf"/>
</dbReference>
<evidence type="ECO:0000256" key="1">
    <source>
        <dbReference type="ARBA" id="ARBA00004496"/>
    </source>
</evidence>
<dbReference type="InterPro" id="IPR003783">
    <property type="entry name" value="Regulatory_RecX"/>
</dbReference>
<evidence type="ECO:0000313" key="8">
    <source>
        <dbReference type="Proteomes" id="UP000648801"/>
    </source>
</evidence>
<sequence>MAFTSRKSKQPLGEDALFEYAVATLARKMRTVRDLKRLMKTRAQAGEAGERDMDRVVARLKERQYLSDTRFAADYTRLRKENEKYGRRRVQQDLMQKGVHKDLIAKTIESVYEDVDEAALAREYIARKRIKQPSDENRQKETARVMGRLQRAGFSAGAIYKVLREWDIEVDEVAVEESLEDSGPDSSV</sequence>
<dbReference type="PANTHER" id="PTHR33602:SF1">
    <property type="entry name" value="REGULATORY PROTEIN RECX FAMILY PROTEIN"/>
    <property type="match status" value="1"/>
</dbReference>